<proteinExistence type="predicted"/>
<dbReference type="EMBL" id="QYBC01000002">
    <property type="protein sequence ID" value="RYB06967.1"/>
    <property type="molecule type" value="Genomic_DNA"/>
</dbReference>
<feature type="transmembrane region" description="Helical" evidence="2">
    <location>
        <begin position="188"/>
        <end position="209"/>
    </location>
</feature>
<organism evidence="3 4">
    <name type="scientific">Lichenibacterium ramalinae</name>
    <dbReference type="NCBI Taxonomy" id="2316527"/>
    <lineage>
        <taxon>Bacteria</taxon>
        <taxon>Pseudomonadati</taxon>
        <taxon>Pseudomonadota</taxon>
        <taxon>Alphaproteobacteria</taxon>
        <taxon>Hyphomicrobiales</taxon>
        <taxon>Lichenihabitantaceae</taxon>
        <taxon>Lichenibacterium</taxon>
    </lineage>
</organism>
<sequence length="445" mass="46049">MGPSPGGPSRAGGVAGHHSLAPMPPSSSRPIDDPAADAALLLIRLGLLVLAFAVPLSAVISRRALYTLLPIGGGLLIVAASLLPRPPVKRRLAGALTTAAGLGALVLLAWSAASIIWTPFPAEAAQRWLKEGGTIMAVGLVMALLPERTRTSNLYLFPLGLVPAGIATAVFGLVGAQRLSQFPDADGTLERAVVSLVVLVWPALGALAVRERWTSAALLVIGITLSAMAAWTPVALTGLALGAVAFAGATLSPRRAGVVFGAAAGAVLLFAPGIPFVFEPLFDRLGTITGGRLPEFAEMARGLHVWADLVASDRLRLVTGHGLDLATRGAVVGYLPPEIPRSLAFEIWYDLGLVGAAAAALLAFGGFVLAGRTAVAVAPFLIAEIVSGLTFALWGLDTTELWWVTTLSVGALAFAVVIRGQYRTERPHAQVVPRVEPLPPRRAAS</sequence>
<feature type="transmembrane region" description="Helical" evidence="2">
    <location>
        <begin position="376"/>
        <end position="395"/>
    </location>
</feature>
<evidence type="ECO:0000313" key="3">
    <source>
        <dbReference type="EMBL" id="RYB06967.1"/>
    </source>
</evidence>
<feature type="transmembrane region" description="Helical" evidence="2">
    <location>
        <begin position="95"/>
        <end position="116"/>
    </location>
</feature>
<feature type="transmembrane region" description="Helical" evidence="2">
    <location>
        <begin position="347"/>
        <end position="369"/>
    </location>
</feature>
<evidence type="ECO:0000256" key="2">
    <source>
        <dbReference type="SAM" id="Phobius"/>
    </source>
</evidence>
<name>A0A4Q2RFM2_9HYPH</name>
<feature type="transmembrane region" description="Helical" evidence="2">
    <location>
        <begin position="157"/>
        <end position="176"/>
    </location>
</feature>
<dbReference type="AlphaFoldDB" id="A0A4Q2RFM2"/>
<evidence type="ECO:0000256" key="1">
    <source>
        <dbReference type="SAM" id="MobiDB-lite"/>
    </source>
</evidence>
<accession>A0A4Q2RFM2</accession>
<feature type="transmembrane region" description="Helical" evidence="2">
    <location>
        <begin position="401"/>
        <end position="418"/>
    </location>
</feature>
<dbReference type="Proteomes" id="UP000289411">
    <property type="component" value="Unassembled WGS sequence"/>
</dbReference>
<comment type="caution">
    <text evidence="3">The sequence shown here is derived from an EMBL/GenBank/DDBJ whole genome shotgun (WGS) entry which is preliminary data.</text>
</comment>
<feature type="transmembrane region" description="Helical" evidence="2">
    <location>
        <begin position="65"/>
        <end position="83"/>
    </location>
</feature>
<reference evidence="3 4" key="2">
    <citation type="submission" date="2019-02" db="EMBL/GenBank/DDBJ databases">
        <title>'Lichenibacterium ramalinii' gen. nov. sp. nov., 'Lichenibacterium minor' gen. nov. sp. nov.</title>
        <authorList>
            <person name="Pankratov T."/>
        </authorList>
    </citation>
    <scope>NUCLEOTIDE SEQUENCE [LARGE SCALE GENOMIC DNA]</scope>
    <source>
        <strain evidence="3 4">RmlP001</strain>
    </source>
</reference>
<keyword evidence="4" id="KW-1185">Reference proteome</keyword>
<feature type="transmembrane region" description="Helical" evidence="2">
    <location>
        <begin position="258"/>
        <end position="278"/>
    </location>
</feature>
<feature type="transmembrane region" description="Helical" evidence="2">
    <location>
        <begin position="38"/>
        <end position="58"/>
    </location>
</feature>
<keyword evidence="2" id="KW-0472">Membrane</keyword>
<gene>
    <name evidence="3" type="ORF">D3272_02450</name>
</gene>
<protein>
    <recommendedName>
        <fullName evidence="5">Peptide ABC transporter permease</fullName>
    </recommendedName>
</protein>
<feature type="region of interest" description="Disordered" evidence="1">
    <location>
        <begin position="1"/>
        <end position="30"/>
    </location>
</feature>
<keyword evidence="2" id="KW-1133">Transmembrane helix</keyword>
<feature type="transmembrane region" description="Helical" evidence="2">
    <location>
        <begin position="128"/>
        <end position="145"/>
    </location>
</feature>
<feature type="transmembrane region" description="Helical" evidence="2">
    <location>
        <begin position="215"/>
        <end position="246"/>
    </location>
</feature>
<evidence type="ECO:0000313" key="4">
    <source>
        <dbReference type="Proteomes" id="UP000289411"/>
    </source>
</evidence>
<reference evidence="3 4" key="1">
    <citation type="submission" date="2018-09" db="EMBL/GenBank/DDBJ databases">
        <authorList>
            <person name="Grouzdev D.S."/>
            <person name="Krutkina M.S."/>
        </authorList>
    </citation>
    <scope>NUCLEOTIDE SEQUENCE [LARGE SCALE GENOMIC DNA]</scope>
    <source>
        <strain evidence="3 4">RmlP001</strain>
    </source>
</reference>
<keyword evidence="2" id="KW-0812">Transmembrane</keyword>
<evidence type="ECO:0008006" key="5">
    <source>
        <dbReference type="Google" id="ProtNLM"/>
    </source>
</evidence>